<sequence>MLNIALPVWLQKGGVVRLKNAAQQWWADLLTFTAWPQKQKDVEQCHDLALSPLGWERNLDRYSEETIAQYRERVRHAFVNAVDAGSTAGFKRIIARLGVGVVDIKERIPGEDWDVVALVVTNEQEQAFGLLMRVIIRDYGRTCRRYRLHTDHVAPVSVQTADISHNVMVLEASI</sequence>
<accession>A0ABV7HNB8</accession>
<dbReference type="Proteomes" id="UP001595548">
    <property type="component" value="Unassembled WGS sequence"/>
</dbReference>
<protein>
    <submittedName>
        <fullName evidence="1">Phage tail protein</fullName>
    </submittedName>
</protein>
<evidence type="ECO:0000313" key="1">
    <source>
        <dbReference type="EMBL" id="MFC3155252.1"/>
    </source>
</evidence>
<evidence type="ECO:0000313" key="2">
    <source>
        <dbReference type="Proteomes" id="UP001595548"/>
    </source>
</evidence>
<reference evidence="2" key="1">
    <citation type="journal article" date="2019" name="Int. J. Syst. Evol. Microbiol.">
        <title>The Global Catalogue of Microorganisms (GCM) 10K type strain sequencing project: providing services to taxonomists for standard genome sequencing and annotation.</title>
        <authorList>
            <consortium name="The Broad Institute Genomics Platform"/>
            <consortium name="The Broad Institute Genome Sequencing Center for Infectious Disease"/>
            <person name="Wu L."/>
            <person name="Ma J."/>
        </authorList>
    </citation>
    <scope>NUCLEOTIDE SEQUENCE [LARGE SCALE GENOMIC DNA]</scope>
    <source>
        <strain evidence="2">KCTC 52141</strain>
    </source>
</reference>
<proteinExistence type="predicted"/>
<name>A0ABV7HNB8_9GAMM</name>
<dbReference type="EMBL" id="JBHRTL010000006">
    <property type="protein sequence ID" value="MFC3155252.1"/>
    <property type="molecule type" value="Genomic_DNA"/>
</dbReference>
<dbReference type="Pfam" id="PF09684">
    <property type="entry name" value="Tail_P2_I"/>
    <property type="match status" value="1"/>
</dbReference>
<dbReference type="InterPro" id="IPR006521">
    <property type="entry name" value="Tail_protein_I"/>
</dbReference>
<organism evidence="1 2">
    <name type="scientific">Gilvimarinus japonicus</name>
    <dbReference type="NCBI Taxonomy" id="1796469"/>
    <lineage>
        <taxon>Bacteria</taxon>
        <taxon>Pseudomonadati</taxon>
        <taxon>Pseudomonadota</taxon>
        <taxon>Gammaproteobacteria</taxon>
        <taxon>Cellvibrionales</taxon>
        <taxon>Cellvibrionaceae</taxon>
        <taxon>Gilvimarinus</taxon>
    </lineage>
</organism>
<dbReference type="RefSeq" id="WP_382415854.1">
    <property type="nucleotide sequence ID" value="NZ_AP031500.1"/>
</dbReference>
<gene>
    <name evidence="1" type="ORF">ACFOEB_08570</name>
</gene>
<keyword evidence="2" id="KW-1185">Reference proteome</keyword>
<comment type="caution">
    <text evidence="1">The sequence shown here is derived from an EMBL/GenBank/DDBJ whole genome shotgun (WGS) entry which is preliminary data.</text>
</comment>